<feature type="compositionally biased region" description="Low complexity" evidence="1">
    <location>
        <begin position="809"/>
        <end position="818"/>
    </location>
</feature>
<reference evidence="3" key="1">
    <citation type="submission" date="2016-04" db="EMBL/GenBank/DDBJ databases">
        <authorList>
            <person name="Nguyen H.D."/>
            <person name="Kesanakurti P."/>
            <person name="Cullis J."/>
            <person name="Levesque C.A."/>
            <person name="Hambleton S."/>
        </authorList>
    </citation>
    <scope>NUCLEOTIDE SEQUENCE</scope>
    <source>
        <strain evidence="3">DAOMC 238032</strain>
    </source>
</reference>
<feature type="compositionally biased region" description="Basic and acidic residues" evidence="1">
    <location>
        <begin position="353"/>
        <end position="383"/>
    </location>
</feature>
<dbReference type="EMBL" id="CAJHJG010001651">
    <property type="protein sequence ID" value="CAD6913798.1"/>
    <property type="molecule type" value="Genomic_DNA"/>
</dbReference>
<feature type="compositionally biased region" description="Polar residues" evidence="1">
    <location>
        <begin position="1159"/>
        <end position="1168"/>
    </location>
</feature>
<feature type="compositionally biased region" description="Low complexity" evidence="1">
    <location>
        <begin position="72"/>
        <end position="89"/>
    </location>
</feature>
<sequence length="1642" mass="167448">MRNRLLERLESASNNNNNNHPAGPSQTSSLSSSSSHSNLVPTPEAAGRLSSSSSSSTSSSKPQMPPSPGSPPTLSLSRGESSLSRAGRSFRAQSISAVRLRKDKDKDKDKDKSFSKKDRGGLLSPGLSSLRSSESSGAASLAMNRQAPTYASMPGAPHHHSTYSQSPPRASAVMAGPSISAIAGSSAHHAYVPGSSSSLSHPIVAPSSAPPHQHHPNHLHSHQHEHHHHHNHQQGRSAEDEERIEDTEDSFFAHLRMECEDCHEILDSEAVLDGKSPRRRSNLPLPAAPAGADHESSELSIPLEDRGGLLLGVGTSSSQGRLQSMGSAQSNMTVTSARMGEGEGLSPSQTLRGEPRAAHDDGDVQETVRDEETTMKGEDRDGDGGEEYGYEQEQVLGGFASLGVQPGKSGVGTFIDWDSASSAASQGRRSRTNTGPQQPGSEGLTSGGIFSGSLREEGEPGTPGFGPPPVDARMSWPSSLRTRNADPMETLDILSIEEMGMHSVNMGNPDDWEGCIIGPVRPDAPPSSLKFASPAEFCAPSAAITWGVARYVGHPRKWIVAPLQALRPCEDPHLAACNTERTVVVTDHHVSLLQRSGGLAANEPNFWDQIPVGHMGFSYGAENTTGGGGGSSMAMAASSTVTGAGTAGTTAQNASSAKETTTPFNETTVFELRFLRANAYEAVLTADSPLRSKEGAGAAAAEVPVAPEAAFVLASPDMHRAMAKAAMRSASLNAAKASVSSLSMSMSGVGMGMGGRAHTVGVHSGSVSGFGSGAKSGDGHNKRGGVGFEAEFGWTDPFVDAAAAAANSARGSTGSGSTRHGGGSSQAGAAGRASASLLVSSGLSSRSGGSVVGLGLGGSSSSSNAEYNQLRAKSVAVGAVSGPGVSAAVSALAPVSIPRTMSTHNTILASSAAATGMAGYPAALTTTASTAAAAASSGKRLRQVRSKPALRGPQMRDVMASQGQGDTSNPNTHAKRGTASASSSPLLHPSPRTLQTGTSTGTGVVVVPSPAAAGSIVAADHHHHLLDGGAAGDSRRPSLGKSASFESASTTAHPRAAANPFHYSWGSGPGTGPGVGVAASSGAGSTPNSPMLSATRPPPPAHQVELLGLDAAPRRSLTMIIPLPLFQLESAPRPVMRYVRITFVPFASANAEEGDAGGSSLQRVSTNEKGGGGGFSSHSHNHSHSHGHGHGHKDHKEHQHGHHHLFQSKMRLPASLSQSSGLSMAMPDDFELPMSPLLTPTATMPPPLNLAPAHPHSHLHPQPPQPQSQPPWYRKFAAAAGARGLLHIHDDGPGGGSSSSSSTGTGTFSLGGGNGGGGNGEGSKDWFKRIGSRQHEESVLSPTSPSPPPHLASSVGMSKGASHLSHDRCRLPGRRREVAEAFRVTALVLGDVPLTSTPAAGVGAGAVPMGVTRTASAGSAVRRGFQPGSLPLLSAMSGWGAAGGGQGQGQGQGYISSHVSPRHVQGAFPGSAASTASGGAESPSLSEAGSTHHNQHHHGGLASTLRSRGSDSGASFRTTSTNAIVDWSADLPERGTFPVVLAFCDGSRSRSLELVPEGWEAIGLGSGASALGLPGLGSGLGDDEEAEEEMEEETEGGGGGQQTDGDGFRHGGTKRARAGLPGGALGGVADLILAACSAVMDL</sequence>
<feature type="compositionally biased region" description="Gly residues" evidence="1">
    <location>
        <begin position="1441"/>
        <end position="1452"/>
    </location>
</feature>
<feature type="compositionally biased region" description="Low complexity" evidence="1">
    <location>
        <begin position="121"/>
        <end position="142"/>
    </location>
</feature>
<feature type="region of interest" description="Disordered" evidence="1">
    <location>
        <begin position="1079"/>
        <end position="1099"/>
    </location>
</feature>
<feature type="region of interest" description="Disordered" evidence="1">
    <location>
        <begin position="189"/>
        <end position="246"/>
    </location>
</feature>
<accession>A0A177URJ2</accession>
<evidence type="ECO:0000256" key="1">
    <source>
        <dbReference type="SAM" id="MobiDB-lite"/>
    </source>
</evidence>
<reference evidence="2" key="3">
    <citation type="submission" date="2020-10" db="EMBL/GenBank/DDBJ databases">
        <authorList>
            <person name="Sedaghatjoo S."/>
        </authorList>
    </citation>
    <scope>NUCLEOTIDE SEQUENCE</scope>
    <source>
        <strain evidence="2">AZH3</strain>
    </source>
</reference>
<feature type="compositionally biased region" description="Basic residues" evidence="1">
    <location>
        <begin position="1179"/>
        <end position="1206"/>
    </location>
</feature>
<feature type="compositionally biased region" description="Acidic residues" evidence="1">
    <location>
        <begin position="1581"/>
        <end position="1595"/>
    </location>
</feature>
<feature type="region of interest" description="Disordered" evidence="1">
    <location>
        <begin position="1441"/>
        <end position="1517"/>
    </location>
</feature>
<protein>
    <submittedName>
        <fullName evidence="3">Uncharacterized protein</fullName>
    </submittedName>
</protein>
<feature type="region of interest" description="Disordered" evidence="1">
    <location>
        <begin position="809"/>
        <end position="829"/>
    </location>
</feature>
<feature type="region of interest" description="Disordered" evidence="1">
    <location>
        <begin position="420"/>
        <end position="484"/>
    </location>
</feature>
<gene>
    <name evidence="3" type="ORF">A4X03_0g2400</name>
    <name evidence="2" type="ORF">JKIAZH3_G6281</name>
</gene>
<feature type="compositionally biased region" description="Polar residues" evidence="1">
    <location>
        <begin position="432"/>
        <end position="444"/>
    </location>
</feature>
<evidence type="ECO:0000313" key="3">
    <source>
        <dbReference type="EMBL" id="KAE8262503.1"/>
    </source>
</evidence>
<evidence type="ECO:0000313" key="4">
    <source>
        <dbReference type="Proteomes" id="UP000077671"/>
    </source>
</evidence>
<organism evidence="3 4">
    <name type="scientific">Tilletia caries</name>
    <name type="common">wheat bunt fungus</name>
    <dbReference type="NCBI Taxonomy" id="13290"/>
    <lineage>
        <taxon>Eukaryota</taxon>
        <taxon>Fungi</taxon>
        <taxon>Dikarya</taxon>
        <taxon>Basidiomycota</taxon>
        <taxon>Ustilaginomycotina</taxon>
        <taxon>Exobasidiomycetes</taxon>
        <taxon>Tilletiales</taxon>
        <taxon>Tilletiaceae</taxon>
        <taxon>Tilletia</taxon>
    </lineage>
</organism>
<feature type="region of interest" description="Disordered" evidence="1">
    <location>
        <begin position="1"/>
        <end position="172"/>
    </location>
</feature>
<feature type="compositionally biased region" description="Polar residues" evidence="1">
    <location>
        <begin position="1504"/>
        <end position="1517"/>
    </location>
</feature>
<feature type="compositionally biased region" description="Gly residues" evidence="1">
    <location>
        <begin position="1309"/>
        <end position="1321"/>
    </location>
</feature>
<feature type="region of interest" description="Disordered" evidence="1">
    <location>
        <begin position="1286"/>
        <end position="1370"/>
    </location>
</feature>
<dbReference type="Proteomes" id="UP000077671">
    <property type="component" value="Unassembled WGS sequence"/>
</dbReference>
<feature type="compositionally biased region" description="Basic and acidic residues" evidence="1">
    <location>
        <begin position="1322"/>
        <end position="1338"/>
    </location>
</feature>
<dbReference type="EMBL" id="LWDD02000231">
    <property type="protein sequence ID" value="KAE8262503.1"/>
    <property type="molecule type" value="Genomic_DNA"/>
</dbReference>
<feature type="compositionally biased region" description="Low complexity" evidence="1">
    <location>
        <begin position="979"/>
        <end position="1006"/>
    </location>
</feature>
<feature type="region of interest" description="Disordered" evidence="1">
    <location>
        <begin position="1152"/>
        <end position="1206"/>
    </location>
</feature>
<feature type="compositionally biased region" description="Low complexity" evidence="1">
    <location>
        <begin position="1298"/>
        <end position="1308"/>
    </location>
</feature>
<feature type="region of interest" description="Disordered" evidence="1">
    <location>
        <begin position="273"/>
        <end position="296"/>
    </location>
</feature>
<feature type="compositionally biased region" description="Low complexity" evidence="1">
    <location>
        <begin position="1466"/>
        <end position="1484"/>
    </location>
</feature>
<feature type="compositionally biased region" description="Low complexity" evidence="1">
    <location>
        <begin position="49"/>
        <end position="62"/>
    </location>
</feature>
<name>A0A177URJ2_9BASI</name>
<comment type="caution">
    <text evidence="3">The sequence shown here is derived from an EMBL/GenBank/DDBJ whole genome shotgun (WGS) entry which is preliminary data.</text>
</comment>
<evidence type="ECO:0000313" key="2">
    <source>
        <dbReference type="EMBL" id="CAD6913798.1"/>
    </source>
</evidence>
<proteinExistence type="predicted"/>
<keyword evidence="5" id="KW-1185">Reference proteome</keyword>
<feature type="region of interest" description="Disordered" evidence="1">
    <location>
        <begin position="1573"/>
        <end position="1615"/>
    </location>
</feature>
<reference evidence="3" key="2">
    <citation type="journal article" date="2019" name="IMA Fungus">
        <title>Genome sequencing and comparison of five Tilletia species to identify candidate genes for the detection of regulated species infecting wheat.</title>
        <authorList>
            <person name="Nguyen H.D.T."/>
            <person name="Sultana T."/>
            <person name="Kesanakurti P."/>
            <person name="Hambleton S."/>
        </authorList>
    </citation>
    <scope>NUCLEOTIDE SEQUENCE</scope>
    <source>
        <strain evidence="3">DAOMC 238032</strain>
    </source>
</reference>
<feature type="region of interest" description="Disordered" evidence="1">
    <location>
        <begin position="1233"/>
        <end position="1271"/>
    </location>
</feature>
<feature type="compositionally biased region" description="Low complexity" evidence="1">
    <location>
        <begin position="1233"/>
        <end position="1242"/>
    </location>
</feature>
<feature type="compositionally biased region" description="Low complexity" evidence="1">
    <location>
        <begin position="14"/>
        <end position="37"/>
    </location>
</feature>
<feature type="region of interest" description="Disordered" evidence="1">
    <location>
        <begin position="1027"/>
        <end position="1053"/>
    </location>
</feature>
<feature type="region of interest" description="Disordered" evidence="1">
    <location>
        <begin position="338"/>
        <end position="388"/>
    </location>
</feature>
<feature type="compositionally biased region" description="Basic and acidic residues" evidence="1">
    <location>
        <begin position="100"/>
        <end position="120"/>
    </location>
</feature>
<feature type="compositionally biased region" description="Polar residues" evidence="1">
    <location>
        <begin position="961"/>
        <end position="972"/>
    </location>
</feature>
<evidence type="ECO:0000313" key="5">
    <source>
        <dbReference type="Proteomes" id="UP000836402"/>
    </source>
</evidence>
<feature type="region of interest" description="Disordered" evidence="1">
    <location>
        <begin position="936"/>
        <end position="1006"/>
    </location>
</feature>
<feature type="compositionally biased region" description="Basic residues" evidence="1">
    <location>
        <begin position="212"/>
        <end position="233"/>
    </location>
</feature>
<dbReference type="Proteomes" id="UP000836402">
    <property type="component" value="Unassembled WGS sequence"/>
</dbReference>
<feature type="compositionally biased region" description="Basic and acidic residues" evidence="1">
    <location>
        <begin position="1"/>
        <end position="10"/>
    </location>
</feature>